<dbReference type="InterPro" id="IPR005793">
    <property type="entry name" value="Formyl_trans_C"/>
</dbReference>
<organism evidence="3 4">
    <name type="scientific">Amycolatopsis vastitatis</name>
    <dbReference type="NCBI Taxonomy" id="1905142"/>
    <lineage>
        <taxon>Bacteria</taxon>
        <taxon>Bacillati</taxon>
        <taxon>Actinomycetota</taxon>
        <taxon>Actinomycetes</taxon>
        <taxon>Pseudonocardiales</taxon>
        <taxon>Pseudonocardiaceae</taxon>
        <taxon>Amycolatopsis</taxon>
    </lineage>
</organism>
<dbReference type="InterPro" id="IPR011034">
    <property type="entry name" value="Formyl_transferase-like_C_sf"/>
</dbReference>
<evidence type="ECO:0000313" key="4">
    <source>
        <dbReference type="Proteomes" id="UP000215199"/>
    </source>
</evidence>
<dbReference type="GO" id="GO:0005829">
    <property type="term" value="C:cytosol"/>
    <property type="evidence" value="ECO:0007669"/>
    <property type="project" value="TreeGrafter"/>
</dbReference>
<dbReference type="Pfam" id="PF00551">
    <property type="entry name" value="Formyl_trans_N"/>
    <property type="match status" value="1"/>
</dbReference>
<dbReference type="Gene3D" id="3.40.50.12230">
    <property type="match status" value="1"/>
</dbReference>
<comment type="caution">
    <text evidence="3">The sequence shown here is derived from an EMBL/GenBank/DDBJ whole genome shotgun (WGS) entry which is preliminary data.</text>
</comment>
<proteinExistence type="predicted"/>
<reference evidence="4" key="1">
    <citation type="submission" date="2017-07" db="EMBL/GenBank/DDBJ databases">
        <title>Comparative genome mining reveals phylogenetic distribution patterns of secondary metabolites in Amycolatopsis.</title>
        <authorList>
            <person name="Adamek M."/>
            <person name="Alanjary M."/>
            <person name="Sales-Ortells H."/>
            <person name="Goodfellow M."/>
            <person name="Bull A.T."/>
            <person name="Kalinowski J."/>
            <person name="Ziemert N."/>
        </authorList>
    </citation>
    <scope>NUCLEOTIDE SEQUENCE [LARGE SCALE GENOMIC DNA]</scope>
    <source>
        <strain evidence="4">H5</strain>
    </source>
</reference>
<dbReference type="EMBL" id="NMUL01000007">
    <property type="protein sequence ID" value="OXM69358.1"/>
    <property type="molecule type" value="Genomic_DNA"/>
</dbReference>
<dbReference type="Proteomes" id="UP000215199">
    <property type="component" value="Unassembled WGS sequence"/>
</dbReference>
<dbReference type="Pfam" id="PF02911">
    <property type="entry name" value="Formyl_trans_C"/>
    <property type="match status" value="1"/>
</dbReference>
<gene>
    <name evidence="3" type="ORF">CF165_07470</name>
</gene>
<feature type="domain" description="Formyl transferase C-terminal" evidence="2">
    <location>
        <begin position="204"/>
        <end position="305"/>
    </location>
</feature>
<sequence>MRVAMFGYQTWGHRTLRALIDAGHEVALVVTHPKSDHAYERIWADSVADLAEENGIPVLLRNRPDDAELLAELKAAGLDLIVANNWRTWLPPEIFELPRHGTLNIHDSLLPAYAGFSPLIWAVINGEPEVGVTAHMMDGELDAGDIVLQRAIPVGPTDTTTDLFHRTVDLIAPITAEAISLIETGYTPVPQDRAKASFFHKRAKRDSLIDWTLPPADIERFVRALSDPYPNAFAYHRGQELRITKASVSQGHYGGTPGRIFIREGDGVVIVAGPDARRGQSPGLLVERVRTADGTDLPAHEYFKTMGGYLCSGAKHLR</sequence>
<protein>
    <submittedName>
        <fullName evidence="3">Methionyl-tRNA formyltransferase</fullName>
    </submittedName>
</protein>
<dbReference type="InterPro" id="IPR036477">
    <property type="entry name" value="Formyl_transf_N_sf"/>
</dbReference>
<dbReference type="SUPFAM" id="SSF53328">
    <property type="entry name" value="Formyltransferase"/>
    <property type="match status" value="1"/>
</dbReference>
<accession>A0A229TDW9</accession>
<dbReference type="RefSeq" id="WP_093946689.1">
    <property type="nucleotide sequence ID" value="NZ_NMUL01000007.1"/>
</dbReference>
<dbReference type="PANTHER" id="PTHR11138">
    <property type="entry name" value="METHIONYL-TRNA FORMYLTRANSFERASE"/>
    <property type="match status" value="1"/>
</dbReference>
<name>A0A229TDW9_9PSEU</name>
<keyword evidence="4" id="KW-1185">Reference proteome</keyword>
<evidence type="ECO:0000313" key="3">
    <source>
        <dbReference type="EMBL" id="OXM69358.1"/>
    </source>
</evidence>
<dbReference type="GO" id="GO:0004479">
    <property type="term" value="F:methionyl-tRNA formyltransferase activity"/>
    <property type="evidence" value="ECO:0007669"/>
    <property type="project" value="TreeGrafter"/>
</dbReference>
<feature type="domain" description="Formyl transferase N-terminal" evidence="1">
    <location>
        <begin position="1"/>
        <end position="170"/>
    </location>
</feature>
<evidence type="ECO:0000259" key="1">
    <source>
        <dbReference type="Pfam" id="PF00551"/>
    </source>
</evidence>
<dbReference type="AlphaFoldDB" id="A0A229TDW9"/>
<dbReference type="CDD" id="cd08369">
    <property type="entry name" value="FMT_core"/>
    <property type="match status" value="1"/>
</dbReference>
<dbReference type="PANTHER" id="PTHR11138:SF5">
    <property type="entry name" value="METHIONYL-TRNA FORMYLTRANSFERASE, MITOCHONDRIAL"/>
    <property type="match status" value="1"/>
</dbReference>
<dbReference type="OrthoDB" id="9802815at2"/>
<dbReference type="InterPro" id="IPR002376">
    <property type="entry name" value="Formyl_transf_N"/>
</dbReference>
<dbReference type="SUPFAM" id="SSF50486">
    <property type="entry name" value="FMT C-terminal domain-like"/>
    <property type="match status" value="1"/>
</dbReference>
<keyword evidence="3" id="KW-0808">Transferase</keyword>
<evidence type="ECO:0000259" key="2">
    <source>
        <dbReference type="Pfam" id="PF02911"/>
    </source>
</evidence>